<dbReference type="RefSeq" id="WP_094119585.1">
    <property type="nucleotide sequence ID" value="NZ_MLFN01000005.1"/>
</dbReference>
<evidence type="ECO:0000256" key="4">
    <source>
        <dbReference type="ARBA" id="ARBA00022490"/>
    </source>
</evidence>
<dbReference type="GO" id="GO:0005737">
    <property type="term" value="C:cytoplasm"/>
    <property type="evidence" value="ECO:0007669"/>
    <property type="project" value="UniProtKB-SubCell"/>
</dbReference>
<evidence type="ECO:0000259" key="9">
    <source>
        <dbReference type="Pfam" id="PF07992"/>
    </source>
</evidence>
<dbReference type="InterPro" id="IPR041364">
    <property type="entry name" value="Rbx-bd"/>
</dbReference>
<dbReference type="PANTHER" id="PTHR43429">
    <property type="entry name" value="PYRIDINE NUCLEOTIDE-DISULFIDE OXIDOREDUCTASE DOMAIN-CONTAINING"/>
    <property type="match status" value="1"/>
</dbReference>
<evidence type="ECO:0000256" key="3">
    <source>
        <dbReference type="ARBA" id="ARBA00006442"/>
    </source>
</evidence>
<dbReference type="NCBIfam" id="NF003437">
    <property type="entry name" value="PRK04965.1"/>
    <property type="match status" value="1"/>
</dbReference>
<proteinExistence type="inferred from homology"/>
<organism evidence="11 12">
    <name type="scientific">Pantoea conspicua</name>
    <dbReference type="NCBI Taxonomy" id="472705"/>
    <lineage>
        <taxon>Bacteria</taxon>
        <taxon>Pseudomonadati</taxon>
        <taxon>Pseudomonadota</taxon>
        <taxon>Gammaproteobacteria</taxon>
        <taxon>Enterobacterales</taxon>
        <taxon>Erwiniaceae</taxon>
        <taxon>Pantoea</taxon>
    </lineage>
</organism>
<accession>A0A1X1C0R0</accession>
<evidence type="ECO:0000256" key="5">
    <source>
        <dbReference type="ARBA" id="ARBA00022630"/>
    </source>
</evidence>
<name>A0A1X1C0R0_9GAMM</name>
<dbReference type="PRINTS" id="PR00368">
    <property type="entry name" value="FADPNR"/>
</dbReference>
<evidence type="ECO:0000259" key="10">
    <source>
        <dbReference type="Pfam" id="PF18113"/>
    </source>
</evidence>
<keyword evidence="5" id="KW-0285">Flavoprotein</keyword>
<dbReference type="InterPro" id="IPR050260">
    <property type="entry name" value="FAD-bd_OxRdtase"/>
</dbReference>
<evidence type="ECO:0000256" key="6">
    <source>
        <dbReference type="ARBA" id="ARBA00022827"/>
    </source>
</evidence>
<dbReference type="GO" id="GO:0016491">
    <property type="term" value="F:oxidoreductase activity"/>
    <property type="evidence" value="ECO:0007669"/>
    <property type="project" value="UniProtKB-KW"/>
</dbReference>
<dbReference type="Proteomes" id="UP000193933">
    <property type="component" value="Unassembled WGS sequence"/>
</dbReference>
<comment type="caution">
    <text evidence="11">The sequence shown here is derived from an EMBL/GenBank/DDBJ whole genome shotgun (WGS) entry which is preliminary data.</text>
</comment>
<protein>
    <submittedName>
        <fullName evidence="11">FAD-dependent oxidoreductase</fullName>
    </submittedName>
</protein>
<keyword evidence="7" id="KW-0560">Oxidoreductase</keyword>
<dbReference type="OrthoDB" id="9800167at2"/>
<comment type="similarity">
    <text evidence="3">Belongs to the FAD-dependent oxidoreductase family.</text>
</comment>
<dbReference type="PRINTS" id="PR00411">
    <property type="entry name" value="PNDRDTASEI"/>
</dbReference>
<gene>
    <name evidence="11" type="ORF">HA41_03245</name>
</gene>
<dbReference type="EMBL" id="MLFN01000005">
    <property type="protein sequence ID" value="ORM55000.1"/>
    <property type="molecule type" value="Genomic_DNA"/>
</dbReference>
<evidence type="ECO:0000313" key="11">
    <source>
        <dbReference type="EMBL" id="ORM55000.1"/>
    </source>
</evidence>
<keyword evidence="6" id="KW-0274">FAD</keyword>
<sequence length="381" mass="40806">MSEDIVIIGAGFAARQLVKQLRQQDKTVPIRVIAADSGDEYNKPELSHVISMRCAADDLTRQTAADWVESQNIMLHPFTAVSDIDTLARRVKSSAGDFSYGKLVLATGARPIIPDLKGGDLLCTLNSQQEYRQCAAGLMNAARVLIIGAGLIGTELAMDLNRAGKQVTIIDRSAGLLAALLPPEISGRLQHRLTHSGVQMMFRTEVTELARQSDAVEAAFSNGERKRFDAVVCAIGLRPDTGLAKRAGIAVRGGIVVDRQLATSVPDIYALGDCAEVEGKLMPYLQPATLAAIALAKNLTGQAANLTLPPMLIKVKTPDMPLQLAGDPANPTYNWQMIFSSAGMIAKGYDPDGLLRAFVVSEDHMKMAFSLLKALNMPAAA</sequence>
<keyword evidence="12" id="KW-1185">Reference proteome</keyword>
<evidence type="ECO:0000256" key="2">
    <source>
        <dbReference type="ARBA" id="ARBA00004496"/>
    </source>
</evidence>
<evidence type="ECO:0000313" key="12">
    <source>
        <dbReference type="Proteomes" id="UP000193933"/>
    </source>
</evidence>
<comment type="subcellular location">
    <subcellularLocation>
        <location evidence="2">Cytoplasm</location>
    </subcellularLocation>
</comment>
<dbReference type="InterPro" id="IPR036188">
    <property type="entry name" value="FAD/NAD-bd_sf"/>
</dbReference>
<dbReference type="STRING" id="472705.GCA_001743465_00255"/>
<evidence type="ECO:0000256" key="7">
    <source>
        <dbReference type="ARBA" id="ARBA00023002"/>
    </source>
</evidence>
<dbReference type="PANTHER" id="PTHR43429:SF3">
    <property type="entry name" value="NITRITE REDUCTASE [NAD(P)H]"/>
    <property type="match status" value="1"/>
</dbReference>
<dbReference type="Gene3D" id="3.30.390.120">
    <property type="match status" value="1"/>
</dbReference>
<keyword evidence="4" id="KW-0963">Cytoplasm</keyword>
<dbReference type="Gene3D" id="3.50.50.60">
    <property type="entry name" value="FAD/NAD(P)-binding domain"/>
    <property type="match status" value="2"/>
</dbReference>
<dbReference type="InterPro" id="IPR023753">
    <property type="entry name" value="FAD/NAD-binding_dom"/>
</dbReference>
<feature type="domain" description="FAD/NAD(P)-binding" evidence="9">
    <location>
        <begin position="4"/>
        <end position="278"/>
    </location>
</feature>
<feature type="domain" description="Rubredoxin binding" evidence="10">
    <location>
        <begin position="306"/>
        <end position="375"/>
    </location>
</feature>
<dbReference type="Pfam" id="PF07992">
    <property type="entry name" value="Pyr_redox_2"/>
    <property type="match status" value="1"/>
</dbReference>
<keyword evidence="8" id="KW-0520">NAD</keyword>
<reference evidence="11 12" key="1">
    <citation type="journal article" date="2017" name="Antonie Van Leeuwenhoek">
        <title>Phylogenomic resolution of the bacterial genus Pantoea and its relationship with Erwinia and Tatumella.</title>
        <authorList>
            <person name="Palmer M."/>
            <person name="Steenkamp E.T."/>
            <person name="Coetzee M.P."/>
            <person name="Chan W.Y."/>
            <person name="van Zyl E."/>
            <person name="De Maayer P."/>
            <person name="Coutinho T.A."/>
            <person name="Blom J."/>
            <person name="Smits T.H."/>
            <person name="Duffy B."/>
            <person name="Venter S.N."/>
        </authorList>
    </citation>
    <scope>NUCLEOTIDE SEQUENCE [LARGE SCALE GENOMIC DNA]</scope>
    <source>
        <strain evidence="11 12">LMG 24534</strain>
    </source>
</reference>
<dbReference type="Pfam" id="PF18113">
    <property type="entry name" value="Rbx_binding"/>
    <property type="match status" value="1"/>
</dbReference>
<evidence type="ECO:0000256" key="8">
    <source>
        <dbReference type="ARBA" id="ARBA00023027"/>
    </source>
</evidence>
<dbReference type="AlphaFoldDB" id="A0A1X1C0R0"/>
<dbReference type="SUPFAM" id="SSF51905">
    <property type="entry name" value="FAD/NAD(P)-binding domain"/>
    <property type="match status" value="1"/>
</dbReference>
<evidence type="ECO:0000256" key="1">
    <source>
        <dbReference type="ARBA" id="ARBA00001974"/>
    </source>
</evidence>
<comment type="cofactor">
    <cofactor evidence="1">
        <name>FAD</name>
        <dbReference type="ChEBI" id="CHEBI:57692"/>
    </cofactor>
</comment>